<name>A0A1U9K8A8_9BACL</name>
<dbReference type="KEGG" id="ntr:B0W44_11350"/>
<evidence type="ECO:0000313" key="1">
    <source>
        <dbReference type="EMBL" id="AQS56272.1"/>
    </source>
</evidence>
<evidence type="ECO:0000313" key="2">
    <source>
        <dbReference type="Proteomes" id="UP000188603"/>
    </source>
</evidence>
<organism evidence="1 2">
    <name type="scientific">Novibacillus thermophilus</name>
    <dbReference type="NCBI Taxonomy" id="1471761"/>
    <lineage>
        <taxon>Bacteria</taxon>
        <taxon>Bacillati</taxon>
        <taxon>Bacillota</taxon>
        <taxon>Bacilli</taxon>
        <taxon>Bacillales</taxon>
        <taxon>Thermoactinomycetaceae</taxon>
        <taxon>Novibacillus</taxon>
    </lineage>
</organism>
<protein>
    <submittedName>
        <fullName evidence="1">Uncharacterized protein</fullName>
    </submittedName>
</protein>
<sequence length="233" mass="25272">MESHLKRSVALILCTACIVACCSWPLGETVQSVGFTVLESPGYDKTPTVPEVSIVNVGDETVDILITGEALNNGASPFVVRNIKANRSELQIVLDWDTSGDAFPRPVHQLIRLEKGDWWSADEQPAIRLLNGNRGLLQAVSTPQQVRDAVADHLPGLKGQHTYLKFSFAEVASSDPKGLWDVTVVGSLREADGNDMDVVAKITLLDRDLTVSSGKVTYYSPSNGTIVKTEELP</sequence>
<dbReference type="AlphaFoldDB" id="A0A1U9K8A8"/>
<gene>
    <name evidence="1" type="ORF">B0W44_11350</name>
</gene>
<dbReference type="Proteomes" id="UP000188603">
    <property type="component" value="Chromosome"/>
</dbReference>
<reference evidence="1 2" key="1">
    <citation type="journal article" date="2015" name="Int. J. Syst. Evol. Microbiol.">
        <title>Novibacillus thermophilus gen. nov., sp. nov., a Gram-staining-negative and moderately thermophilic member of the family Thermoactinomycetaceae.</title>
        <authorList>
            <person name="Yang G."/>
            <person name="Chen J."/>
            <person name="Zhou S."/>
        </authorList>
    </citation>
    <scope>NUCLEOTIDE SEQUENCE [LARGE SCALE GENOMIC DNA]</scope>
    <source>
        <strain evidence="1 2">SG-1</strain>
    </source>
</reference>
<accession>A0A1U9K8A8</accession>
<dbReference type="STRING" id="1471761.B0W44_11350"/>
<proteinExistence type="predicted"/>
<dbReference type="EMBL" id="CP019699">
    <property type="protein sequence ID" value="AQS56272.1"/>
    <property type="molecule type" value="Genomic_DNA"/>
</dbReference>
<keyword evidence="2" id="KW-1185">Reference proteome</keyword>